<name>A0A220VDA0_9GAMM</name>
<accession>A0A220VDA0</accession>
<dbReference type="AlphaFoldDB" id="A0A220VDA0"/>
<dbReference type="SMART" id="SM00228">
    <property type="entry name" value="PDZ"/>
    <property type="match status" value="1"/>
</dbReference>
<evidence type="ECO:0000259" key="6">
    <source>
        <dbReference type="PROSITE" id="PS50106"/>
    </source>
</evidence>
<dbReference type="InterPro" id="IPR001478">
    <property type="entry name" value="PDZ"/>
</dbReference>
<dbReference type="SUPFAM" id="SSF50494">
    <property type="entry name" value="Trypsin-like serine proteases"/>
    <property type="match status" value="1"/>
</dbReference>
<dbReference type="Pfam" id="PF13180">
    <property type="entry name" value="PDZ_2"/>
    <property type="match status" value="1"/>
</dbReference>
<dbReference type="PANTHER" id="PTHR22939">
    <property type="entry name" value="SERINE PROTEASE FAMILY S1C HTRA-RELATED"/>
    <property type="match status" value="1"/>
</dbReference>
<keyword evidence="5" id="KW-0472">Membrane</keyword>
<dbReference type="EMBL" id="CP022355">
    <property type="protein sequence ID" value="ASK77943.1"/>
    <property type="molecule type" value="Genomic_DNA"/>
</dbReference>
<organism evidence="7 8">
    <name type="scientific">Paraphotobacterium marinum</name>
    <dbReference type="NCBI Taxonomy" id="1755811"/>
    <lineage>
        <taxon>Bacteria</taxon>
        <taxon>Pseudomonadati</taxon>
        <taxon>Pseudomonadota</taxon>
        <taxon>Gammaproteobacteria</taxon>
        <taxon>Vibrionales</taxon>
        <taxon>Vibrionaceae</taxon>
        <taxon>Paraphotobacterium</taxon>
    </lineage>
</organism>
<dbReference type="InterPro" id="IPR043504">
    <property type="entry name" value="Peptidase_S1_PA_chymotrypsin"/>
</dbReference>
<evidence type="ECO:0000313" key="7">
    <source>
        <dbReference type="EMBL" id="ASK77943.1"/>
    </source>
</evidence>
<feature type="transmembrane region" description="Helical" evidence="5">
    <location>
        <begin position="20"/>
        <end position="37"/>
    </location>
</feature>
<dbReference type="PROSITE" id="PS50106">
    <property type="entry name" value="PDZ"/>
    <property type="match status" value="1"/>
</dbReference>
<proteinExistence type="inferred from homology"/>
<feature type="domain" description="PDZ" evidence="6">
    <location>
        <begin position="254"/>
        <end position="347"/>
    </location>
</feature>
<dbReference type="InterPro" id="IPR036034">
    <property type="entry name" value="PDZ_sf"/>
</dbReference>
<keyword evidence="3" id="KW-0378">Hydrolase</keyword>
<dbReference type="GO" id="GO:0004252">
    <property type="term" value="F:serine-type endopeptidase activity"/>
    <property type="evidence" value="ECO:0007669"/>
    <property type="project" value="InterPro"/>
</dbReference>
<dbReference type="Gene3D" id="2.30.42.10">
    <property type="match status" value="1"/>
</dbReference>
<dbReference type="KEGG" id="pmai:CF386_02225"/>
<dbReference type="PRINTS" id="PR00834">
    <property type="entry name" value="PROTEASES2C"/>
</dbReference>
<gene>
    <name evidence="7" type="ORF">CF386_02225</name>
</gene>
<evidence type="ECO:0000256" key="4">
    <source>
        <dbReference type="ARBA" id="ARBA00022825"/>
    </source>
</evidence>
<dbReference type="InterPro" id="IPR001940">
    <property type="entry name" value="Peptidase_S1C"/>
</dbReference>
<evidence type="ECO:0000313" key="8">
    <source>
        <dbReference type="Proteomes" id="UP000242175"/>
    </source>
</evidence>
<dbReference type="InterPro" id="IPR009003">
    <property type="entry name" value="Peptidase_S1_PA"/>
</dbReference>
<keyword evidence="4" id="KW-0720">Serine protease</keyword>
<evidence type="ECO:0000256" key="2">
    <source>
        <dbReference type="ARBA" id="ARBA00022670"/>
    </source>
</evidence>
<evidence type="ECO:0000256" key="1">
    <source>
        <dbReference type="ARBA" id="ARBA00010541"/>
    </source>
</evidence>
<evidence type="ECO:0000256" key="3">
    <source>
        <dbReference type="ARBA" id="ARBA00022801"/>
    </source>
</evidence>
<keyword evidence="2" id="KW-0645">Protease</keyword>
<reference evidence="7 8" key="1">
    <citation type="journal article" date="2016" name="Int. J. Syst. Evol. Microbiol.">
        <title>Paraphotobacterium marinum gen. nov., sp. nov., a member of the family Vibrionaceae, isolated from surface seawater.</title>
        <authorList>
            <person name="Huang Z."/>
            <person name="Dong C."/>
            <person name="Shao Z."/>
        </authorList>
    </citation>
    <scope>NUCLEOTIDE SEQUENCE [LARGE SCALE GENOMIC DNA]</scope>
    <source>
        <strain evidence="7 8">NSCS20N07D</strain>
    </source>
</reference>
<dbReference type="Gene3D" id="2.40.10.10">
    <property type="entry name" value="Trypsin-like serine proteases"/>
    <property type="match status" value="2"/>
</dbReference>
<dbReference type="GO" id="GO:0042597">
    <property type="term" value="C:periplasmic space"/>
    <property type="evidence" value="ECO:0007669"/>
    <property type="project" value="TreeGrafter"/>
</dbReference>
<dbReference type="Pfam" id="PF13365">
    <property type="entry name" value="Trypsin_2"/>
    <property type="match status" value="1"/>
</dbReference>
<keyword evidence="5" id="KW-1133">Transmembrane helix</keyword>
<dbReference type="PANTHER" id="PTHR22939:SF101">
    <property type="entry name" value="PERIPLASMIC PH-DEPENDENT SERINE ENDOPROTEASE DEGQ"/>
    <property type="match status" value="1"/>
</dbReference>
<dbReference type="Proteomes" id="UP000242175">
    <property type="component" value="Chromosome large"/>
</dbReference>
<evidence type="ECO:0000256" key="5">
    <source>
        <dbReference type="SAM" id="Phobius"/>
    </source>
</evidence>
<comment type="similarity">
    <text evidence="1">Belongs to the peptidase S1C family.</text>
</comment>
<dbReference type="GO" id="GO:0006515">
    <property type="term" value="P:protein quality control for misfolded or incompletely synthesized proteins"/>
    <property type="evidence" value="ECO:0007669"/>
    <property type="project" value="TreeGrafter"/>
</dbReference>
<protein>
    <submittedName>
        <fullName evidence="7">Outer membrane-stress sensor serine endopeptidase DegS</fullName>
    </submittedName>
</protein>
<sequence>MCSNFFEIGKYNTLKYVKTVVFGIIIAVLLLVFFPNIRSGKFSSLFHQESSVISYNQAVNKAAPAVVSIFSLQANNTRKSTLNNSSLGSGVIIQSTGYILTNEHVIQGSTAIRVMLSNGQLLPAKVIGKDTISDIAVLKIDASNLPIITVNYKYKPKVGDLVLAIGNPYGLGQSVSQGIISAIGKYNIQPNSRNQYIQTDAAINAGNSGGALINSRGEFVGLNSSVFQNNAKVTTEGISFVIPYSQAIKLTNEIIKNGKVIRGYVGITGDTIMPNLYQTKNKNYKIFGLLVRAVAKGSPAEKSGIKSGDIIIQINNEKPTSNKNISEAIAELKPDSTAIFKILRKNKIISVHVNVEELKN</sequence>
<dbReference type="SUPFAM" id="SSF50156">
    <property type="entry name" value="PDZ domain-like"/>
    <property type="match status" value="1"/>
</dbReference>
<keyword evidence="8" id="KW-1185">Reference proteome</keyword>
<keyword evidence="5" id="KW-0812">Transmembrane</keyword>